<protein>
    <submittedName>
        <fullName evidence="1">DUF1428 domain-containing protein</fullName>
    </submittedName>
</protein>
<sequence>MYVDGFVIPVPLARMDDYRAMAETAGALWMEHGALSLVESVADDVQGGEKTSFPMSVKLEPGEVVVFSFITYRDRAHRDAVNAAVMADPRLQGPADSPFDSSRMMWGGFAPLLVLGAGA</sequence>
<evidence type="ECO:0000313" key="1">
    <source>
        <dbReference type="EMBL" id="NUB44880.1"/>
    </source>
</evidence>
<proteinExistence type="predicted"/>
<dbReference type="InterPro" id="IPR009874">
    <property type="entry name" value="DUF1428"/>
</dbReference>
<dbReference type="Proteomes" id="UP000484076">
    <property type="component" value="Unassembled WGS sequence"/>
</dbReference>
<keyword evidence="2" id="KW-1185">Reference proteome</keyword>
<gene>
    <name evidence="1" type="ORF">GEU84_010830</name>
</gene>
<comment type="caution">
    <text evidence="1">The sequence shown here is derived from an EMBL/GenBank/DDBJ whole genome shotgun (WGS) entry which is preliminary data.</text>
</comment>
<dbReference type="PIRSF" id="PIRSF007028">
    <property type="entry name" value="UCP007028"/>
    <property type="match status" value="1"/>
</dbReference>
<dbReference type="EMBL" id="WHUT02000005">
    <property type="protein sequence ID" value="NUB44880.1"/>
    <property type="molecule type" value="Genomic_DNA"/>
</dbReference>
<dbReference type="Pfam" id="PF07237">
    <property type="entry name" value="DUF1428"/>
    <property type="match status" value="1"/>
</dbReference>
<reference evidence="1" key="1">
    <citation type="submission" date="2020-05" db="EMBL/GenBank/DDBJ databases">
        <title>Fertoebacter nigrum gen. nov., sp. nov., a new member of the family Rhodobacteraceae.</title>
        <authorList>
            <person name="Szuroczki S."/>
            <person name="Abbaszade G."/>
            <person name="Buni D."/>
            <person name="Schumann P."/>
            <person name="Toth E."/>
        </authorList>
    </citation>
    <scope>NUCLEOTIDE SEQUENCE</scope>
    <source>
        <strain evidence="1">RG-N-1a</strain>
    </source>
</reference>
<dbReference type="AlphaFoldDB" id="A0A8X8KP93"/>
<dbReference type="InterPro" id="IPR011008">
    <property type="entry name" value="Dimeric_a/b-barrel"/>
</dbReference>
<accession>A0A8X8KP93</accession>
<name>A0A8X8KP93_9RHOB</name>
<dbReference type="RefSeq" id="WP_152826300.1">
    <property type="nucleotide sequence ID" value="NZ_WHUT02000005.1"/>
</dbReference>
<dbReference type="SUPFAM" id="SSF54909">
    <property type="entry name" value="Dimeric alpha+beta barrel"/>
    <property type="match status" value="1"/>
</dbReference>
<organism evidence="1 2">
    <name type="scientific">Fertoeibacter niger</name>
    <dbReference type="NCBI Taxonomy" id="2656921"/>
    <lineage>
        <taxon>Bacteria</taxon>
        <taxon>Pseudomonadati</taxon>
        <taxon>Pseudomonadota</taxon>
        <taxon>Alphaproteobacteria</taxon>
        <taxon>Rhodobacterales</taxon>
        <taxon>Paracoccaceae</taxon>
        <taxon>Fertoeibacter</taxon>
    </lineage>
</organism>
<evidence type="ECO:0000313" key="2">
    <source>
        <dbReference type="Proteomes" id="UP000484076"/>
    </source>
</evidence>
<dbReference type="Gene3D" id="3.30.70.100">
    <property type="match status" value="1"/>
</dbReference>